<evidence type="ECO:0000313" key="2">
    <source>
        <dbReference type="Proteomes" id="UP000266506"/>
    </source>
</evidence>
<evidence type="ECO:0000313" key="1">
    <source>
        <dbReference type="EMBL" id="RIA75829.1"/>
    </source>
</evidence>
<sequence>MFNKKDAKRQQCMLTGKFRKQGYDWWWHSFTAVNRKTKEEKAFFAEFFLINPALGGKKPIFGQLKENKEKGIRPSYLMVKCGCWGKDAKQLHRFFGWNEVKVHMGVPFQVEAPDCYLDNERLRLKVDVHDSKNHPEWMSSDGSLEMELTMSKEITYNVGYGASALFRALKAYEMYWHAEGIKTKYFGTIILDGEIYDVTPDTSYGYQDKNWGSNFTTPWVWLSSNSLKSNLTGNVLSNSAFEIGGGKPKVFGISLDRKLLGCMYYEGKEMEFNFSKFWTGSKTSFDCGVEDGYMNWHVVQSTKKYIMETNIKCDISEMLLVNYEDPLGMKRHNKLYNGGTGVGNIKLYQKKGKNKILIDDIEATHIGCEYGEFDSWN</sequence>
<dbReference type="AlphaFoldDB" id="A0A397RTT1"/>
<protein>
    <submittedName>
        <fullName evidence="1">Tocopherol cyclase-like protein</fullName>
    </submittedName>
</protein>
<comment type="caution">
    <text evidence="1">The sequence shown here is derived from an EMBL/GenBank/DDBJ whole genome shotgun (WGS) entry which is preliminary data.</text>
</comment>
<gene>
    <name evidence="1" type="ORF">EI71_01128</name>
</gene>
<keyword evidence="2" id="KW-1185">Reference proteome</keyword>
<dbReference type="EMBL" id="QXEV01000010">
    <property type="protein sequence ID" value="RIA75829.1"/>
    <property type="molecule type" value="Genomic_DNA"/>
</dbReference>
<name>A0A397RTT1_9MOLU</name>
<organism evidence="1 2">
    <name type="scientific">Anaeroplasma bactoclasticum</name>
    <dbReference type="NCBI Taxonomy" id="2088"/>
    <lineage>
        <taxon>Bacteria</taxon>
        <taxon>Bacillati</taxon>
        <taxon>Mycoplasmatota</taxon>
        <taxon>Mollicutes</taxon>
        <taxon>Anaeroplasmatales</taxon>
        <taxon>Anaeroplasmataceae</taxon>
        <taxon>Anaeroplasma</taxon>
    </lineage>
</organism>
<dbReference type="SUPFAM" id="SSF159245">
    <property type="entry name" value="AttH-like"/>
    <property type="match status" value="1"/>
</dbReference>
<dbReference type="GO" id="GO:0009976">
    <property type="term" value="F:tocopherol cyclase activity"/>
    <property type="evidence" value="ECO:0007669"/>
    <property type="project" value="InterPro"/>
</dbReference>
<proteinExistence type="predicted"/>
<dbReference type="InParanoid" id="A0A397RTT1"/>
<accession>A0A397RTT1</accession>
<dbReference type="OrthoDB" id="9772627at2"/>
<reference evidence="1 2" key="1">
    <citation type="submission" date="2018-08" db="EMBL/GenBank/DDBJ databases">
        <title>Genomic Encyclopedia of Archaeal and Bacterial Type Strains, Phase II (KMG-II): from individual species to whole genera.</title>
        <authorList>
            <person name="Goeker M."/>
        </authorList>
    </citation>
    <scope>NUCLEOTIDE SEQUENCE [LARGE SCALE GENOMIC DNA]</scope>
    <source>
        <strain evidence="1 2">ATCC 27112</strain>
    </source>
</reference>
<dbReference type="InterPro" id="IPR025893">
    <property type="entry name" value="Tocopherol_cyclase"/>
</dbReference>
<dbReference type="Pfam" id="PF14249">
    <property type="entry name" value="Tocopherol_cycl"/>
    <property type="match status" value="1"/>
</dbReference>
<dbReference type="Proteomes" id="UP000266506">
    <property type="component" value="Unassembled WGS sequence"/>
</dbReference>